<dbReference type="NCBIfam" id="TIGR03837">
    <property type="entry name" value="efp_Arg_rhamno"/>
    <property type="match status" value="1"/>
</dbReference>
<keyword evidence="1" id="KW-0328">Glycosyltransferase</keyword>
<protein>
    <recommendedName>
        <fullName evidence="5">Protein-arginine rhamnosyltransferase</fullName>
    </recommendedName>
    <alternativeName>
        <fullName evidence="6">EF-P arginine rhamnosyltransferase</fullName>
    </alternativeName>
</protein>
<reference evidence="8 9" key="1">
    <citation type="submission" date="2018-09" db="EMBL/GenBank/DDBJ databases">
        <title>Phylogeny of the Shewanellaceae, and recommendation for two new genera, Pseudoshewanella and Parashewanella.</title>
        <authorList>
            <person name="Wang G."/>
        </authorList>
    </citation>
    <scope>NUCLEOTIDE SEQUENCE [LARGE SCALE GENOMIC DNA]</scope>
    <source>
        <strain evidence="8 9">C51</strain>
    </source>
</reference>
<evidence type="ECO:0000256" key="7">
    <source>
        <dbReference type="ARBA" id="ARBA00048472"/>
    </source>
</evidence>
<dbReference type="AlphaFoldDB" id="A0A3L8PU84"/>
<dbReference type="Pfam" id="PF10093">
    <property type="entry name" value="EarP"/>
    <property type="match status" value="1"/>
</dbReference>
<dbReference type="GO" id="GO:0003746">
    <property type="term" value="F:translation elongation factor activity"/>
    <property type="evidence" value="ECO:0007669"/>
    <property type="project" value="UniProtKB-KW"/>
</dbReference>
<dbReference type="Proteomes" id="UP000281474">
    <property type="component" value="Unassembled WGS sequence"/>
</dbReference>
<dbReference type="GO" id="GO:0106361">
    <property type="term" value="F:protein-arginine rhamnosyltransferase activity"/>
    <property type="evidence" value="ECO:0007669"/>
    <property type="project" value="InterPro"/>
</dbReference>
<evidence type="ECO:0000313" key="8">
    <source>
        <dbReference type="EMBL" id="RLV58890.1"/>
    </source>
</evidence>
<dbReference type="EMBL" id="QZEI01000051">
    <property type="protein sequence ID" value="RLV58890.1"/>
    <property type="molecule type" value="Genomic_DNA"/>
</dbReference>
<comment type="catalytic activity">
    <reaction evidence="7">
        <text>dTDP-beta-L-rhamnose + L-arginyl-[protein] = N(omega)-(alpha-L-rhamnosyl)-L-arginyl-[protein] + dTDP + H(+)</text>
        <dbReference type="Rhea" id="RHEA:66692"/>
        <dbReference type="Rhea" id="RHEA-COMP:10532"/>
        <dbReference type="Rhea" id="RHEA-COMP:17096"/>
        <dbReference type="ChEBI" id="CHEBI:15378"/>
        <dbReference type="ChEBI" id="CHEBI:29965"/>
        <dbReference type="ChEBI" id="CHEBI:57510"/>
        <dbReference type="ChEBI" id="CHEBI:58369"/>
        <dbReference type="ChEBI" id="CHEBI:167445"/>
    </reaction>
    <physiologicalReaction direction="left-to-right" evidence="7">
        <dbReference type="Rhea" id="RHEA:66693"/>
    </physiologicalReaction>
</comment>
<proteinExistence type="inferred from homology"/>
<keyword evidence="8" id="KW-0251">Elongation factor</keyword>
<keyword evidence="9" id="KW-1185">Reference proteome</keyword>
<evidence type="ECO:0000256" key="4">
    <source>
        <dbReference type="ARBA" id="ARBA00024346"/>
    </source>
</evidence>
<name>A0A3L8PU84_9GAMM</name>
<evidence type="ECO:0000256" key="5">
    <source>
        <dbReference type="ARBA" id="ARBA00024416"/>
    </source>
</evidence>
<sequence length="382" mass="44206">MTSSKHWDIFCCVVDNYGDIGVTWRLAKQLADEHGISVKLWVDDLNSFKHILPNLDPTLEQQTINDITIIHWNDYTPQHWRAGETLIEAFACELPPTIIQQLSAAKTEAPVWINLEYLSAENWIDDCHGLISMHHSGARKYFYFPGFSEKSGGLICENHQLQRSINQHNNRQEFLKQFNIELTENKTKVISVFSYESAVLTDLCQYWIKQDQETHLLVPFGRSLNSLLPIFNTQLNTVNEGDSFKAGNLHMHILAMTNQEGYDKLLACCDFNIVRGEDSFLRAQWAQKPFLWHIYPQEENTHIEKLSAFNNLYTKNLSAEASKAYQDVSLAFNQDLQNDIDKKWQNLQNVMEEIHNFGRIWPQNALNGSDLASRLVEFVKNR</sequence>
<evidence type="ECO:0000313" key="9">
    <source>
        <dbReference type="Proteomes" id="UP000281474"/>
    </source>
</evidence>
<keyword evidence="8" id="KW-0648">Protein biosynthesis</keyword>
<gene>
    <name evidence="8" type="primary">earP</name>
    <name evidence="8" type="ORF">D5018_14900</name>
</gene>
<comment type="function">
    <text evidence="3">Protein-arginine rhamnosyltransferase that catalyzes the transfer of a single rhamnose to elongation factor P (EF-P) on 'Lys-32', a modification required for EF-P-dependent rescue of polyproline stalled ribosomes.</text>
</comment>
<accession>A0A3L8PU84</accession>
<evidence type="ECO:0000256" key="1">
    <source>
        <dbReference type="ARBA" id="ARBA00022676"/>
    </source>
</evidence>
<dbReference type="RefSeq" id="WP_121839792.1">
    <property type="nucleotide sequence ID" value="NZ_ML014800.1"/>
</dbReference>
<evidence type="ECO:0000256" key="2">
    <source>
        <dbReference type="ARBA" id="ARBA00022679"/>
    </source>
</evidence>
<comment type="similarity">
    <text evidence="4">Belongs to the glycosyltransferase 104 family.</text>
</comment>
<comment type="caution">
    <text evidence="8">The sequence shown here is derived from an EMBL/GenBank/DDBJ whole genome shotgun (WGS) entry which is preliminary data.</text>
</comment>
<keyword evidence="2 8" id="KW-0808">Transferase</keyword>
<evidence type="ECO:0000256" key="3">
    <source>
        <dbReference type="ARBA" id="ARBA00024303"/>
    </source>
</evidence>
<dbReference type="PIRSF" id="PIRSF015557">
    <property type="entry name" value="UCP015557"/>
    <property type="match status" value="1"/>
</dbReference>
<evidence type="ECO:0000256" key="6">
    <source>
        <dbReference type="ARBA" id="ARBA00030025"/>
    </source>
</evidence>
<dbReference type="InterPro" id="IPR016633">
    <property type="entry name" value="EarP"/>
</dbReference>
<organism evidence="8 9">
    <name type="scientific">Parashewanella curva</name>
    <dbReference type="NCBI Taxonomy" id="2338552"/>
    <lineage>
        <taxon>Bacteria</taxon>
        <taxon>Pseudomonadati</taxon>
        <taxon>Pseudomonadota</taxon>
        <taxon>Gammaproteobacteria</taxon>
        <taxon>Alteromonadales</taxon>
        <taxon>Shewanellaceae</taxon>
        <taxon>Parashewanella</taxon>
    </lineage>
</organism>
<dbReference type="OrthoDB" id="209085at2"/>